<dbReference type="InterPro" id="IPR026444">
    <property type="entry name" value="Secre_tail"/>
</dbReference>
<dbReference type="Pfam" id="PF18962">
    <property type="entry name" value="Por_Secre_tail"/>
    <property type="match status" value="1"/>
</dbReference>
<evidence type="ECO:0000256" key="1">
    <source>
        <dbReference type="SAM" id="SignalP"/>
    </source>
</evidence>
<organism evidence="3 4">
    <name type="scientific">Hanamia caeni</name>
    <dbReference type="NCBI Taxonomy" id="2294116"/>
    <lineage>
        <taxon>Bacteria</taxon>
        <taxon>Pseudomonadati</taxon>
        <taxon>Bacteroidota</taxon>
        <taxon>Chitinophagia</taxon>
        <taxon>Chitinophagales</taxon>
        <taxon>Chitinophagaceae</taxon>
        <taxon>Hanamia</taxon>
    </lineage>
</organism>
<dbReference type="NCBIfam" id="TIGR04183">
    <property type="entry name" value="Por_Secre_tail"/>
    <property type="match status" value="1"/>
</dbReference>
<keyword evidence="1" id="KW-0732">Signal</keyword>
<keyword evidence="4" id="KW-1185">Reference proteome</keyword>
<comment type="caution">
    <text evidence="3">The sequence shown here is derived from an EMBL/GenBank/DDBJ whole genome shotgun (WGS) entry which is preliminary data.</text>
</comment>
<feature type="chain" id="PRO_5018071979" evidence="1">
    <location>
        <begin position="21"/>
        <end position="701"/>
    </location>
</feature>
<feature type="signal peptide" evidence="1">
    <location>
        <begin position="1"/>
        <end position="20"/>
    </location>
</feature>
<evidence type="ECO:0000313" key="3">
    <source>
        <dbReference type="EMBL" id="RNI35179.1"/>
    </source>
</evidence>
<dbReference type="Proteomes" id="UP000267223">
    <property type="component" value="Unassembled WGS sequence"/>
</dbReference>
<feature type="domain" description="Secretion system C-terminal sorting" evidence="2">
    <location>
        <begin position="625"/>
        <end position="699"/>
    </location>
</feature>
<dbReference type="OrthoDB" id="1524003at2"/>
<evidence type="ECO:0000259" key="2">
    <source>
        <dbReference type="Pfam" id="PF18962"/>
    </source>
</evidence>
<accession>A0A3M9NBK9</accession>
<gene>
    <name evidence="3" type="ORF">EFY79_13020</name>
</gene>
<name>A0A3M9NBK9_9BACT</name>
<proteinExistence type="predicted"/>
<dbReference type="AlphaFoldDB" id="A0A3M9NBK9"/>
<sequence length="701" mass="75515">MKKNYVVLLLFIAFYHHANAQATIINDNHSLGGYPIFNGAIFLVSDVDSTLWTSDGTSGTGTKQYAFNVKIDQDLGNGILNNKIYFAGVDATHGTELWVTDGTQAGTKLVQDFIAGTKSSSPADFIQYKGDLYFTDSSSSGREIYKLSGTNGTISILKDINPGIPGAFDRNSADFQISNGLLYFVADNGTSGKELWVSNGTSSGTKLLKDISDGNASTSFFQFITLGNQLIFIVVTATYSMDLWKTDGTNTSLIHSFNVPSFAYGAFGLMVFNKKIYFAGTDVAHGTELWSTDGNSASMVADIFPGSSSGIPNSSTPQLFNSVFIKGKFLFTAATDKGTELWSSDGTAANTQMIKDINAGEEGADPVLFPVINFSKLLEGAGIFDFYDRGTLFNGSIFFAANDGTNGTQLWKTDGTAGGTKMVQAIGGPNYGVGDDYFYTKTGLYFTANDGAHGAEPWFTNGTTANMVQDINPGAGSSDPDFEFVFNSKLFGTADNGNGASSDILDLYRIDATASPLPVQLMDFKAMLQPNAVQLTWKTATEINSRDFGIQRSTDGLNFSDIGTVAASVNSTTEKSYGFNDNQYLEAGSNLLYYRLQLNDLDGNIKYSNVLTVKLDAPTLSLKTYPNPVHTQLSILFGTASSKTATLKISDLKGHELYRQDFGKIEAIRLQNINVCGLAKGTYLIQLITEKGSSLAKFVKQ</sequence>
<evidence type="ECO:0000313" key="4">
    <source>
        <dbReference type="Proteomes" id="UP000267223"/>
    </source>
</evidence>
<reference evidence="3 4" key="1">
    <citation type="submission" date="2018-11" db="EMBL/GenBank/DDBJ databases">
        <title>Draft genome sequence of Ferruginibacter sp. BO-59.</title>
        <authorList>
            <person name="Im W.T."/>
        </authorList>
    </citation>
    <scope>NUCLEOTIDE SEQUENCE [LARGE SCALE GENOMIC DNA]</scope>
    <source>
        <strain evidence="3 4">BO-59</strain>
    </source>
</reference>
<dbReference type="RefSeq" id="WP_123121166.1">
    <property type="nucleotide sequence ID" value="NZ_RJJR01000011.1"/>
</dbReference>
<protein>
    <submittedName>
        <fullName evidence="3">T9SS C-terminal target domain-containing protein</fullName>
    </submittedName>
</protein>
<dbReference type="EMBL" id="RJJR01000011">
    <property type="protein sequence ID" value="RNI35179.1"/>
    <property type="molecule type" value="Genomic_DNA"/>
</dbReference>